<dbReference type="AlphaFoldDB" id="A0A6A6YAN3"/>
<evidence type="ECO:0000256" key="2">
    <source>
        <dbReference type="SAM" id="Phobius"/>
    </source>
</evidence>
<evidence type="ECO:0008006" key="7">
    <source>
        <dbReference type="Google" id="ProtNLM"/>
    </source>
</evidence>
<evidence type="ECO:0000313" key="5">
    <source>
        <dbReference type="Proteomes" id="UP000504636"/>
    </source>
</evidence>
<organism evidence="4">
    <name type="scientific">Mytilinidion resinicola</name>
    <dbReference type="NCBI Taxonomy" id="574789"/>
    <lineage>
        <taxon>Eukaryota</taxon>
        <taxon>Fungi</taxon>
        <taxon>Dikarya</taxon>
        <taxon>Ascomycota</taxon>
        <taxon>Pezizomycotina</taxon>
        <taxon>Dothideomycetes</taxon>
        <taxon>Pleosporomycetidae</taxon>
        <taxon>Mytilinidiales</taxon>
        <taxon>Mytilinidiaceae</taxon>
        <taxon>Mytilinidion</taxon>
    </lineage>
</organism>
<reference evidence="4 6" key="1">
    <citation type="journal article" date="2020" name="Stud. Mycol.">
        <title>101 Dothideomycetes genomes: a test case for predicting lifestyles and emergence of pathogens.</title>
        <authorList>
            <person name="Haridas S."/>
            <person name="Albert R."/>
            <person name="Binder M."/>
            <person name="Bloem J."/>
            <person name="Labutti K."/>
            <person name="Salamov A."/>
            <person name="Andreopoulos B."/>
            <person name="Baker S."/>
            <person name="Barry K."/>
            <person name="Bills G."/>
            <person name="Bluhm B."/>
            <person name="Cannon C."/>
            <person name="Castanera R."/>
            <person name="Culley D."/>
            <person name="Daum C."/>
            <person name="Ezra D."/>
            <person name="Gonzalez J."/>
            <person name="Henrissat B."/>
            <person name="Kuo A."/>
            <person name="Liang C."/>
            <person name="Lipzen A."/>
            <person name="Lutzoni F."/>
            <person name="Magnuson J."/>
            <person name="Mondo S."/>
            <person name="Nolan M."/>
            <person name="Ohm R."/>
            <person name="Pangilinan J."/>
            <person name="Park H.-J."/>
            <person name="Ramirez L."/>
            <person name="Alfaro M."/>
            <person name="Sun H."/>
            <person name="Tritt A."/>
            <person name="Yoshinaga Y."/>
            <person name="Zwiers L.-H."/>
            <person name="Turgeon B."/>
            <person name="Goodwin S."/>
            <person name="Spatafora J."/>
            <person name="Crous P."/>
            <person name="Grigoriev I."/>
        </authorList>
    </citation>
    <scope>NUCLEOTIDE SEQUENCE</scope>
    <source>
        <strain evidence="4 6">CBS 304.34</strain>
    </source>
</reference>
<evidence type="ECO:0000313" key="6">
    <source>
        <dbReference type="RefSeq" id="XP_033572845.1"/>
    </source>
</evidence>
<feature type="region of interest" description="Disordered" evidence="1">
    <location>
        <begin position="263"/>
        <end position="383"/>
    </location>
</feature>
<dbReference type="Proteomes" id="UP000504636">
    <property type="component" value="Unplaced"/>
</dbReference>
<evidence type="ECO:0000256" key="1">
    <source>
        <dbReference type="SAM" id="MobiDB-lite"/>
    </source>
</evidence>
<keyword evidence="2" id="KW-0812">Transmembrane</keyword>
<proteinExistence type="predicted"/>
<sequence>MPMSLSLLLSLLALSNAVHSQGQGTCYTPQGVPTDGQQACNPYQQVSSCCPSGTTCFSNQLCILTDPEEVSDTLPLGAVLRGSCTNPLWSNSICGSFCLGNGDNGSITSCGNQQYCCQSGISDGSCDCDTGKGIFSLADGVAQTIIGVSGLEATTIPPVSRASSKAIASTTASSVTATSSSKSPTTLASSTQRSSSHASPTATATATESSPSQTSPAAAPSLVHTTRFKIGLGVGLGVGIPILISIGILIWWWLSHHNKRNPPPNRSPYDTNSDTHPDDPRLPNVSQPDTAPNPNPYDLDGSAVGSYRSPVATPPPQARPGQSRDVLGTAPTNNPYESTYSLRSRAGDTAANPYPNLYGPPQHLERVGETSVPQGGIELNRYA</sequence>
<feature type="signal peptide" evidence="3">
    <location>
        <begin position="1"/>
        <end position="17"/>
    </location>
</feature>
<accession>A0A6A6YAN3</accession>
<dbReference type="OrthoDB" id="5215637at2759"/>
<evidence type="ECO:0000256" key="3">
    <source>
        <dbReference type="SAM" id="SignalP"/>
    </source>
</evidence>
<dbReference type="EMBL" id="MU003708">
    <property type="protein sequence ID" value="KAF2805881.1"/>
    <property type="molecule type" value="Genomic_DNA"/>
</dbReference>
<keyword evidence="5" id="KW-1185">Reference proteome</keyword>
<keyword evidence="2" id="KW-0472">Membrane</keyword>
<evidence type="ECO:0000313" key="4">
    <source>
        <dbReference type="EMBL" id="KAF2805881.1"/>
    </source>
</evidence>
<dbReference type="RefSeq" id="XP_033572845.1">
    <property type="nucleotide sequence ID" value="XM_033726663.1"/>
</dbReference>
<name>A0A6A6YAN3_9PEZI</name>
<reference evidence="6" key="2">
    <citation type="submission" date="2020-04" db="EMBL/GenBank/DDBJ databases">
        <authorList>
            <consortium name="NCBI Genome Project"/>
        </authorList>
    </citation>
    <scope>NUCLEOTIDE SEQUENCE</scope>
    <source>
        <strain evidence="6">CBS 304.34</strain>
    </source>
</reference>
<feature type="chain" id="PRO_5044628949" description="Mid2 domain-containing protein" evidence="3">
    <location>
        <begin position="18"/>
        <end position="383"/>
    </location>
</feature>
<reference evidence="6" key="3">
    <citation type="submission" date="2025-04" db="UniProtKB">
        <authorList>
            <consortium name="RefSeq"/>
        </authorList>
    </citation>
    <scope>IDENTIFICATION</scope>
    <source>
        <strain evidence="6">CBS 304.34</strain>
    </source>
</reference>
<dbReference type="GeneID" id="54467556"/>
<keyword evidence="3" id="KW-0732">Signal</keyword>
<protein>
    <recommendedName>
        <fullName evidence="7">Mid2 domain-containing protein</fullName>
    </recommendedName>
</protein>
<gene>
    <name evidence="4 6" type="ORF">BDZ99DRAFT_539136</name>
</gene>
<feature type="transmembrane region" description="Helical" evidence="2">
    <location>
        <begin position="230"/>
        <end position="254"/>
    </location>
</feature>
<keyword evidence="2" id="KW-1133">Transmembrane helix</keyword>
<feature type="region of interest" description="Disordered" evidence="1">
    <location>
        <begin position="173"/>
        <end position="219"/>
    </location>
</feature>
<feature type="compositionally biased region" description="Polar residues" evidence="1">
    <location>
        <begin position="330"/>
        <end position="342"/>
    </location>
</feature>